<organism evidence="5 6">
    <name type="scientific">Massilia genomosp. 1</name>
    <dbReference type="NCBI Taxonomy" id="2609280"/>
    <lineage>
        <taxon>Bacteria</taxon>
        <taxon>Pseudomonadati</taxon>
        <taxon>Pseudomonadota</taxon>
        <taxon>Betaproteobacteria</taxon>
        <taxon>Burkholderiales</taxon>
        <taxon>Oxalobacteraceae</taxon>
        <taxon>Telluria group</taxon>
        <taxon>Massilia</taxon>
    </lineage>
</organism>
<keyword evidence="4" id="KW-0326">Glycosidase</keyword>
<gene>
    <name evidence="5" type="ORF">F1735_33445</name>
</gene>
<dbReference type="Pfam" id="PF00959">
    <property type="entry name" value="Phage_lysozyme"/>
    <property type="match status" value="1"/>
</dbReference>
<comment type="catalytic activity">
    <reaction evidence="4">
        <text>Hydrolysis of (1-&gt;4)-beta-linkages between N-acetylmuramic acid and N-acetyl-D-glucosamine residues in a peptidoglycan and between N-acetyl-D-glucosamine residues in chitodextrins.</text>
        <dbReference type="EC" id="3.2.1.17"/>
    </reaction>
</comment>
<dbReference type="InterPro" id="IPR023346">
    <property type="entry name" value="Lysozyme-like_dom_sf"/>
</dbReference>
<dbReference type="InterPro" id="IPR002196">
    <property type="entry name" value="Glyco_hydro_24"/>
</dbReference>
<keyword evidence="1 4" id="KW-0929">Antimicrobial</keyword>
<evidence type="ECO:0000256" key="3">
    <source>
        <dbReference type="ARBA" id="ARBA00023200"/>
    </source>
</evidence>
<accession>A0ABX0N393</accession>
<dbReference type="PANTHER" id="PTHR38107:SF4">
    <property type="entry name" value="LYSOZYME"/>
    <property type="match status" value="1"/>
</dbReference>
<dbReference type="InterPro" id="IPR051018">
    <property type="entry name" value="Bacteriophage_GH24"/>
</dbReference>
<reference evidence="5 6" key="1">
    <citation type="submission" date="2019-10" db="EMBL/GenBank/DDBJ databases">
        <title>Taxonomy of Antarctic Massilia spp.: description of Massilia rubra sp. nov., Massilia aquatica sp. nov., Massilia mucilaginosa sp. nov., Massilia frigida sp. nov. isolated from streams, lakes and regoliths.</title>
        <authorList>
            <person name="Holochova P."/>
            <person name="Sedlacek I."/>
            <person name="Kralova S."/>
            <person name="Maslanova I."/>
            <person name="Busse H.-J."/>
            <person name="Stankova E."/>
            <person name="Vrbovska V."/>
            <person name="Kovarovic V."/>
            <person name="Bartak M."/>
            <person name="Svec P."/>
            <person name="Pantucek R."/>
        </authorList>
    </citation>
    <scope>NUCLEOTIDE SEQUENCE [LARGE SCALE GENOMIC DNA]</scope>
    <source>
        <strain evidence="5 6">CCM 8694</strain>
    </source>
</reference>
<keyword evidence="2 4" id="KW-0081">Bacteriolytic enzyme</keyword>
<dbReference type="Proteomes" id="UP000610594">
    <property type="component" value="Unassembled WGS sequence"/>
</dbReference>
<evidence type="ECO:0000256" key="1">
    <source>
        <dbReference type="ARBA" id="ARBA00022529"/>
    </source>
</evidence>
<dbReference type="RefSeq" id="WP_167241330.1">
    <property type="nucleotide sequence ID" value="NZ_WHJF01000279.1"/>
</dbReference>
<evidence type="ECO:0000256" key="2">
    <source>
        <dbReference type="ARBA" id="ARBA00022638"/>
    </source>
</evidence>
<keyword evidence="6" id="KW-1185">Reference proteome</keyword>
<proteinExistence type="inferred from homology"/>
<evidence type="ECO:0000256" key="4">
    <source>
        <dbReference type="RuleBase" id="RU003788"/>
    </source>
</evidence>
<dbReference type="InterPro" id="IPR033907">
    <property type="entry name" value="Endolysin_autolysin"/>
</dbReference>
<name>A0ABX0N393_9BURK</name>
<dbReference type="SUPFAM" id="SSF53955">
    <property type="entry name" value="Lysozyme-like"/>
    <property type="match status" value="1"/>
</dbReference>
<comment type="similarity">
    <text evidence="4">Belongs to the glycosyl hydrolase 24 family.</text>
</comment>
<sequence length="158" mass="17635">MKMSNMARVKMRQHEKPVMKYYDDMGPGRGNCSWGIGILEHRGPCTAEELARPVTVGQVEAEFSSRVQEAERTVERRVTVDLTQEQFDALVSFTFNRGSTGATPVFDLVNAGDFDGAANRISSEVYGRTKKNGKSVMVLLSGLVSRRKEESAPFREKK</sequence>
<dbReference type="InterPro" id="IPR023347">
    <property type="entry name" value="Lysozyme_dom_sf"/>
</dbReference>
<dbReference type="GO" id="GO:0016787">
    <property type="term" value="F:hydrolase activity"/>
    <property type="evidence" value="ECO:0007669"/>
    <property type="project" value="UniProtKB-KW"/>
</dbReference>
<dbReference type="CDD" id="cd00737">
    <property type="entry name" value="lyz_endolysin_autolysin"/>
    <property type="match status" value="1"/>
</dbReference>
<dbReference type="EMBL" id="WHJF01000279">
    <property type="protein sequence ID" value="NHZ67108.1"/>
    <property type="molecule type" value="Genomic_DNA"/>
</dbReference>
<protein>
    <recommendedName>
        <fullName evidence="4">Lysozyme</fullName>
        <ecNumber evidence="4">3.2.1.17</ecNumber>
    </recommendedName>
</protein>
<keyword evidence="4 5" id="KW-0378">Hydrolase</keyword>
<dbReference type="Gene3D" id="1.10.530.40">
    <property type="match status" value="1"/>
</dbReference>
<evidence type="ECO:0000313" key="5">
    <source>
        <dbReference type="EMBL" id="NHZ67108.1"/>
    </source>
</evidence>
<dbReference type="PANTHER" id="PTHR38107">
    <property type="match status" value="1"/>
</dbReference>
<evidence type="ECO:0000313" key="6">
    <source>
        <dbReference type="Proteomes" id="UP000610594"/>
    </source>
</evidence>
<dbReference type="EC" id="3.2.1.17" evidence="4"/>
<keyword evidence="3" id="KW-1035">Host cytoplasm</keyword>
<comment type="caution">
    <text evidence="5">The sequence shown here is derived from an EMBL/GenBank/DDBJ whole genome shotgun (WGS) entry which is preliminary data.</text>
</comment>